<feature type="chain" id="PRO_5004549675" evidence="2">
    <location>
        <begin position="22"/>
        <end position="386"/>
    </location>
</feature>
<dbReference type="EMBL" id="KE504291">
    <property type="protein sequence ID" value="EPS93203.1"/>
    <property type="molecule type" value="Genomic_DNA"/>
</dbReference>
<dbReference type="eggNOG" id="ENOG502SJRQ">
    <property type="taxonomic scope" value="Eukaryota"/>
</dbReference>
<feature type="signal peptide" evidence="2">
    <location>
        <begin position="1"/>
        <end position="21"/>
    </location>
</feature>
<accession>S8DPV3</accession>
<dbReference type="AlphaFoldDB" id="S8DPV3"/>
<evidence type="ECO:0000313" key="4">
    <source>
        <dbReference type="Proteomes" id="UP000015241"/>
    </source>
</evidence>
<keyword evidence="2" id="KW-0732">Signal</keyword>
<dbReference type="HOGENOM" id="CLU_059781_0_0_1"/>
<sequence>MFRLPTVVSLLALAASKVAQASPCVTFDSNFNLLVFGLDGKDWNAGTQDSWASGTATDITTSGRPSFDAPNTTCYLAQYYNAVYVMNGDSSDTSAVYIYDAAKKSWSKQSVTAGKFDPSNFATILDHDTNVFYAVSGSDLFFLNMGAETSANSTALAWTDVEQTPFGSSYKPVMALAQNHIHFLDVPNVSAGDAKIFVIHYSYFQPDAQAYPASSGNSFPAAHGKTASFFQSEGVQQEFAFIPDDGSATYVINVENNSTTSYAGPESKDADAVYAASITALVQLDSEGNLYYFPYQEGDVSANTNAKWTQVGAVSKVAPPGSSASSSGTATGTKSGSSPTGSGSKSAGGASPTGTDSSGNTSGASATFVSRGFAAAGVLSVLGYLL</sequence>
<protein>
    <submittedName>
        <fullName evidence="3">Uncharacterized protein</fullName>
    </submittedName>
</protein>
<evidence type="ECO:0000256" key="2">
    <source>
        <dbReference type="SAM" id="SignalP"/>
    </source>
</evidence>
<proteinExistence type="predicted"/>
<dbReference type="Proteomes" id="UP000015241">
    <property type="component" value="Unassembled WGS sequence"/>
</dbReference>
<name>S8DPV3_FOMSC</name>
<evidence type="ECO:0000313" key="3">
    <source>
        <dbReference type="EMBL" id="EPS93203.1"/>
    </source>
</evidence>
<organism evidence="3 4">
    <name type="scientific">Fomitopsis schrenkii</name>
    <name type="common">Brown rot fungus</name>
    <dbReference type="NCBI Taxonomy" id="2126942"/>
    <lineage>
        <taxon>Eukaryota</taxon>
        <taxon>Fungi</taxon>
        <taxon>Dikarya</taxon>
        <taxon>Basidiomycota</taxon>
        <taxon>Agaricomycotina</taxon>
        <taxon>Agaricomycetes</taxon>
        <taxon>Polyporales</taxon>
        <taxon>Fomitopsis</taxon>
    </lineage>
</organism>
<feature type="compositionally biased region" description="Low complexity" evidence="1">
    <location>
        <begin position="316"/>
        <end position="355"/>
    </location>
</feature>
<gene>
    <name evidence="3" type="ORF">FOMPIDRAFT_1026608</name>
</gene>
<feature type="region of interest" description="Disordered" evidence="1">
    <location>
        <begin position="316"/>
        <end position="362"/>
    </location>
</feature>
<dbReference type="InParanoid" id="S8DPV3"/>
<keyword evidence="4" id="KW-1185">Reference proteome</keyword>
<evidence type="ECO:0000256" key="1">
    <source>
        <dbReference type="SAM" id="MobiDB-lite"/>
    </source>
</evidence>
<reference evidence="3 4" key="1">
    <citation type="journal article" date="2012" name="Science">
        <title>The Paleozoic origin of enzymatic lignin decomposition reconstructed from 31 fungal genomes.</title>
        <authorList>
            <person name="Floudas D."/>
            <person name="Binder M."/>
            <person name="Riley R."/>
            <person name="Barry K."/>
            <person name="Blanchette R.A."/>
            <person name="Henrissat B."/>
            <person name="Martinez A.T."/>
            <person name="Otillar R."/>
            <person name="Spatafora J.W."/>
            <person name="Yadav J.S."/>
            <person name="Aerts A."/>
            <person name="Benoit I."/>
            <person name="Boyd A."/>
            <person name="Carlson A."/>
            <person name="Copeland A."/>
            <person name="Coutinho P.M."/>
            <person name="de Vries R.P."/>
            <person name="Ferreira P."/>
            <person name="Findley K."/>
            <person name="Foster B."/>
            <person name="Gaskell J."/>
            <person name="Glotzer D."/>
            <person name="Gorecki P."/>
            <person name="Heitman J."/>
            <person name="Hesse C."/>
            <person name="Hori C."/>
            <person name="Igarashi K."/>
            <person name="Jurgens J.A."/>
            <person name="Kallen N."/>
            <person name="Kersten P."/>
            <person name="Kohler A."/>
            <person name="Kuees U."/>
            <person name="Kumar T.K.A."/>
            <person name="Kuo A."/>
            <person name="LaButti K."/>
            <person name="Larrondo L.F."/>
            <person name="Lindquist E."/>
            <person name="Ling A."/>
            <person name="Lombard V."/>
            <person name="Lucas S."/>
            <person name="Lundell T."/>
            <person name="Martin R."/>
            <person name="McLaughlin D.J."/>
            <person name="Morgenstern I."/>
            <person name="Morin E."/>
            <person name="Murat C."/>
            <person name="Nagy L.G."/>
            <person name="Nolan M."/>
            <person name="Ohm R.A."/>
            <person name="Patyshakuliyeva A."/>
            <person name="Rokas A."/>
            <person name="Ruiz-Duenas F.J."/>
            <person name="Sabat G."/>
            <person name="Salamov A."/>
            <person name="Samejima M."/>
            <person name="Schmutz J."/>
            <person name="Slot J.C."/>
            <person name="St John F."/>
            <person name="Stenlid J."/>
            <person name="Sun H."/>
            <person name="Sun S."/>
            <person name="Syed K."/>
            <person name="Tsang A."/>
            <person name="Wiebenga A."/>
            <person name="Young D."/>
            <person name="Pisabarro A."/>
            <person name="Eastwood D.C."/>
            <person name="Martin F."/>
            <person name="Cullen D."/>
            <person name="Grigoriev I.V."/>
            <person name="Hibbett D.S."/>
        </authorList>
    </citation>
    <scope>NUCLEOTIDE SEQUENCE</scope>
    <source>
        <strain evidence="4">FP-58527</strain>
    </source>
</reference>
<dbReference type="OrthoDB" id="3356102at2759"/>